<evidence type="ECO:0000259" key="19">
    <source>
        <dbReference type="SMART" id="SM00482"/>
    </source>
</evidence>
<keyword evidence="13 16" id="KW-0234">DNA repair</keyword>
<sequence length="932" mass="103071">MCGQTAAMNRLFLLDGMALVYRAHFAFIQNPIRNSKGTNTSALYGFINTLLFILEKENPTHIGVAFDTSAPTPRHVRFPAYKAQRDEMPEELAAAIPHVKALCRAFHIPVLELDGYEADDIIGTLVKRAEPDGFESFMVTPDKDFAQLLSASTFMWKPGRKGNDHEVIGLPQLPEIWGVADAHQIIDLLGLMGDSVDNIPGVPGIGPKTAQKLIADFGSIENLLANTSKLKGKQKENLETHADMALLSKELATILLDVPVEVGWDDLVLSQRDDEALKALFNEFEFRTLSKRLFSSGNPESPPDKEAATPTIFETFKTIRDVSHTYHLADTPELQNQLFTELARQKSFCFDIETTGLDRFTSKLLGIAFSWQEHTGWYLPYSESLLPELRKVLTSPAEKIGHNLKFDLSILLHHGIRVTGPFFDTMLADTLVAPERRHSMDYLSEILLGYSPVKLAHISKPVVEPEAAASLDLFAHAEKTKASKDLDIAAIPLAVLAEYAAEDADVTFQLAQKIRPLLEASGQQTVLTNIEGPLQTVLVAMEMEGIAIDPAALTVIGDELQIQIDGLAKSIHAHADRSFNIASPKQLGEILFDQLGLADKAKKTKTGQYKTDEQTLATLEGKHPIITDILSWREATKLKSTYLDALPNHIVAETRRIHTTFHQLVAATGRLASTDPNLQNIPVRSEAGRKIRKAFVPREGFTLLSCDYSQIELRVMAALSQDATMIEAFQNDADIHTITASKVFVVDPENVTSDMRRTAKMVNFGIIYGISAFGLSQRLAIPRTEAANIIDAYFREYPAIREFMDRTVNEARESGYVGTIAGRRRYFPDLTSGNQNLRGNAERAAINTPIQGTAADMIKLAMIRVDSLLREKPYQTKMLLQVHDELVFDLALDEQEELVPKILDAMKTALPLPNGVPIDVSAGTGANWLAAH</sequence>
<evidence type="ECO:0000256" key="14">
    <source>
        <dbReference type="ARBA" id="ARBA00049244"/>
    </source>
</evidence>
<keyword evidence="7" id="KW-0540">Nuclease</keyword>
<name>A0A934VA52_9BACT</name>
<dbReference type="SMART" id="SM00482">
    <property type="entry name" value="POLAc"/>
    <property type="match status" value="1"/>
</dbReference>
<evidence type="ECO:0000256" key="13">
    <source>
        <dbReference type="ARBA" id="ARBA00023204"/>
    </source>
</evidence>
<protein>
    <recommendedName>
        <fullName evidence="3 15">DNA polymerase I</fullName>
        <ecNumber evidence="2 15">2.7.7.7</ecNumber>
    </recommendedName>
</protein>
<dbReference type="GO" id="GO:0006261">
    <property type="term" value="P:DNA-templated DNA replication"/>
    <property type="evidence" value="ECO:0007669"/>
    <property type="project" value="UniProtKB-UniRule"/>
</dbReference>
<dbReference type="InterPro" id="IPR029060">
    <property type="entry name" value="PIN-like_dom_sf"/>
</dbReference>
<evidence type="ECO:0000256" key="8">
    <source>
        <dbReference type="ARBA" id="ARBA00022763"/>
    </source>
</evidence>
<dbReference type="InterPro" id="IPR019760">
    <property type="entry name" value="DNA-dir_DNA_pol_A_CS"/>
</dbReference>
<comment type="caution">
    <text evidence="20">The sequence shown here is derived from an EMBL/GenBank/DDBJ whole genome shotgun (WGS) entry which is preliminary data.</text>
</comment>
<dbReference type="EC" id="2.7.7.7" evidence="2 15"/>
<dbReference type="FunFam" id="1.10.150.20:FF:000002">
    <property type="entry name" value="DNA polymerase I"/>
    <property type="match status" value="1"/>
</dbReference>
<evidence type="ECO:0000256" key="3">
    <source>
        <dbReference type="ARBA" id="ARBA00020311"/>
    </source>
</evidence>
<evidence type="ECO:0000256" key="16">
    <source>
        <dbReference type="RuleBase" id="RU004460"/>
    </source>
</evidence>
<keyword evidence="6 16" id="KW-0235">DNA replication</keyword>
<dbReference type="SUPFAM" id="SSF56672">
    <property type="entry name" value="DNA/RNA polymerases"/>
    <property type="match status" value="1"/>
</dbReference>
<dbReference type="GO" id="GO:0008409">
    <property type="term" value="F:5'-3' exonuclease activity"/>
    <property type="evidence" value="ECO:0007669"/>
    <property type="project" value="UniProtKB-UniRule"/>
</dbReference>
<evidence type="ECO:0000256" key="4">
    <source>
        <dbReference type="ARBA" id="ARBA00022679"/>
    </source>
</evidence>
<dbReference type="EMBL" id="JAENIK010000004">
    <property type="protein sequence ID" value="MBK1814790.1"/>
    <property type="molecule type" value="Genomic_DNA"/>
</dbReference>
<dbReference type="InterPro" id="IPR043502">
    <property type="entry name" value="DNA/RNA_pol_sf"/>
</dbReference>
<evidence type="ECO:0000256" key="9">
    <source>
        <dbReference type="ARBA" id="ARBA00022801"/>
    </source>
</evidence>
<dbReference type="PRINTS" id="PR00868">
    <property type="entry name" value="DNAPOLI"/>
</dbReference>
<dbReference type="InterPro" id="IPR020045">
    <property type="entry name" value="DNA_polI_H3TH"/>
</dbReference>
<dbReference type="GO" id="GO:0006302">
    <property type="term" value="P:double-strand break repair"/>
    <property type="evidence" value="ECO:0007669"/>
    <property type="project" value="TreeGrafter"/>
</dbReference>
<dbReference type="InterPro" id="IPR036279">
    <property type="entry name" value="5-3_exonuclease_C_sf"/>
</dbReference>
<dbReference type="Pfam" id="PF01367">
    <property type="entry name" value="5_3_exonuc"/>
    <property type="match status" value="1"/>
</dbReference>
<dbReference type="InterPro" id="IPR001098">
    <property type="entry name" value="DNA-dir_DNA_pol_A_palm_dom"/>
</dbReference>
<dbReference type="Gene3D" id="3.30.420.10">
    <property type="entry name" value="Ribonuclease H-like superfamily/Ribonuclease H"/>
    <property type="match status" value="1"/>
</dbReference>
<dbReference type="Proteomes" id="UP000600139">
    <property type="component" value="Unassembled WGS sequence"/>
</dbReference>
<dbReference type="FunFam" id="1.20.1060.10:FF:000001">
    <property type="entry name" value="DNA polymerase I"/>
    <property type="match status" value="1"/>
</dbReference>
<dbReference type="FunFam" id="1.10.150.20:FF:000003">
    <property type="entry name" value="DNA polymerase I"/>
    <property type="match status" value="1"/>
</dbReference>
<dbReference type="PROSITE" id="PS00447">
    <property type="entry name" value="DNA_POLYMERASE_A"/>
    <property type="match status" value="1"/>
</dbReference>
<comment type="catalytic activity">
    <reaction evidence="14 16">
        <text>DNA(n) + a 2'-deoxyribonucleoside 5'-triphosphate = DNA(n+1) + diphosphate</text>
        <dbReference type="Rhea" id="RHEA:22508"/>
        <dbReference type="Rhea" id="RHEA-COMP:17339"/>
        <dbReference type="Rhea" id="RHEA-COMP:17340"/>
        <dbReference type="ChEBI" id="CHEBI:33019"/>
        <dbReference type="ChEBI" id="CHEBI:61560"/>
        <dbReference type="ChEBI" id="CHEBI:173112"/>
        <dbReference type="EC" id="2.7.7.7"/>
    </reaction>
</comment>
<dbReference type="AlphaFoldDB" id="A0A934VA52"/>
<evidence type="ECO:0000256" key="15">
    <source>
        <dbReference type="NCBIfam" id="TIGR00593"/>
    </source>
</evidence>
<evidence type="ECO:0000256" key="10">
    <source>
        <dbReference type="ARBA" id="ARBA00022839"/>
    </source>
</evidence>
<dbReference type="Gene3D" id="3.40.50.1010">
    <property type="entry name" value="5'-nuclease"/>
    <property type="match status" value="1"/>
</dbReference>
<dbReference type="InterPro" id="IPR002298">
    <property type="entry name" value="DNA_polymerase_A"/>
</dbReference>
<dbReference type="CDD" id="cd06139">
    <property type="entry name" value="DNA_polA_I_Ecoli_like_exo"/>
    <property type="match status" value="1"/>
</dbReference>
<dbReference type="CDD" id="cd09898">
    <property type="entry name" value="H3TH_53EXO"/>
    <property type="match status" value="1"/>
</dbReference>
<evidence type="ECO:0000256" key="12">
    <source>
        <dbReference type="ARBA" id="ARBA00023125"/>
    </source>
</evidence>
<keyword evidence="10 16" id="KW-0269">Exonuclease</keyword>
<dbReference type="NCBIfam" id="NF004397">
    <property type="entry name" value="PRK05755.1"/>
    <property type="match status" value="1"/>
</dbReference>
<evidence type="ECO:0000259" key="18">
    <source>
        <dbReference type="SMART" id="SM00475"/>
    </source>
</evidence>
<keyword evidence="5 16" id="KW-0548">Nucleotidyltransferase</keyword>
<keyword evidence="4 16" id="KW-0808">Transferase</keyword>
<dbReference type="SUPFAM" id="SSF47807">
    <property type="entry name" value="5' to 3' exonuclease, C-terminal subdomain"/>
    <property type="match status" value="1"/>
</dbReference>
<dbReference type="InterPro" id="IPR036397">
    <property type="entry name" value="RNaseH_sf"/>
</dbReference>
<dbReference type="PANTHER" id="PTHR10133:SF27">
    <property type="entry name" value="DNA POLYMERASE NU"/>
    <property type="match status" value="1"/>
</dbReference>
<dbReference type="InterPro" id="IPR020046">
    <property type="entry name" value="5-3_exonucl_a-hlix_arch_N"/>
</dbReference>
<keyword evidence="8 16" id="KW-0227">DNA damage</keyword>
<dbReference type="Pfam" id="PF01612">
    <property type="entry name" value="DNA_pol_A_exo1"/>
    <property type="match status" value="1"/>
</dbReference>
<dbReference type="InterPro" id="IPR002562">
    <property type="entry name" value="3'-5'_exonuclease_dom"/>
</dbReference>
<proteinExistence type="inferred from homology"/>
<comment type="function">
    <text evidence="16">In addition to polymerase activity, this DNA polymerase exhibits 3'-5' and 5'-3' exonuclease activity.</text>
</comment>
<keyword evidence="9 16" id="KW-0378">Hydrolase</keyword>
<keyword evidence="21" id="KW-1185">Reference proteome</keyword>
<evidence type="ECO:0000256" key="5">
    <source>
        <dbReference type="ARBA" id="ARBA00022695"/>
    </source>
</evidence>
<dbReference type="PANTHER" id="PTHR10133">
    <property type="entry name" value="DNA POLYMERASE I"/>
    <property type="match status" value="1"/>
</dbReference>
<dbReference type="GO" id="GO:0003887">
    <property type="term" value="F:DNA-directed DNA polymerase activity"/>
    <property type="evidence" value="ECO:0007669"/>
    <property type="project" value="UniProtKB-UniRule"/>
</dbReference>
<keyword evidence="12 16" id="KW-0238">DNA-binding</keyword>
<dbReference type="SMART" id="SM00475">
    <property type="entry name" value="53EXOc"/>
    <property type="match status" value="1"/>
</dbReference>
<evidence type="ECO:0000256" key="6">
    <source>
        <dbReference type="ARBA" id="ARBA00022705"/>
    </source>
</evidence>
<reference evidence="20" key="1">
    <citation type="submission" date="2021-01" db="EMBL/GenBank/DDBJ databases">
        <title>Modified the classification status of verrucomicrobia.</title>
        <authorList>
            <person name="Feng X."/>
        </authorList>
    </citation>
    <scope>NUCLEOTIDE SEQUENCE</scope>
    <source>
        <strain evidence="20">JCM 18052</strain>
    </source>
</reference>
<evidence type="ECO:0000259" key="17">
    <source>
        <dbReference type="SMART" id="SM00474"/>
    </source>
</evidence>
<dbReference type="GO" id="GO:0003677">
    <property type="term" value="F:DNA binding"/>
    <property type="evidence" value="ECO:0007669"/>
    <property type="project" value="UniProtKB-UniRule"/>
</dbReference>
<evidence type="ECO:0000256" key="11">
    <source>
        <dbReference type="ARBA" id="ARBA00022932"/>
    </source>
</evidence>
<evidence type="ECO:0000256" key="7">
    <source>
        <dbReference type="ARBA" id="ARBA00022722"/>
    </source>
</evidence>
<dbReference type="InterPro" id="IPR002421">
    <property type="entry name" value="5-3_exonuclease"/>
</dbReference>
<dbReference type="Gene3D" id="3.30.70.370">
    <property type="match status" value="1"/>
</dbReference>
<dbReference type="Pfam" id="PF00476">
    <property type="entry name" value="DNA_pol_A"/>
    <property type="match status" value="1"/>
</dbReference>
<comment type="similarity">
    <text evidence="1 16">Belongs to the DNA polymerase type-A family.</text>
</comment>
<dbReference type="InterPro" id="IPR012337">
    <property type="entry name" value="RNaseH-like_sf"/>
</dbReference>
<dbReference type="CDD" id="cd08637">
    <property type="entry name" value="DNA_pol_A_pol_I_C"/>
    <property type="match status" value="1"/>
</dbReference>
<keyword evidence="11 16" id="KW-0239">DNA-directed DNA polymerase</keyword>
<evidence type="ECO:0000313" key="21">
    <source>
        <dbReference type="Proteomes" id="UP000600139"/>
    </source>
</evidence>
<evidence type="ECO:0000313" key="20">
    <source>
        <dbReference type="EMBL" id="MBK1814790.1"/>
    </source>
</evidence>
<dbReference type="Gene3D" id="1.10.150.20">
    <property type="entry name" value="5' to 3' exonuclease, C-terminal subdomain"/>
    <property type="match status" value="2"/>
</dbReference>
<evidence type="ECO:0000256" key="1">
    <source>
        <dbReference type="ARBA" id="ARBA00007705"/>
    </source>
</evidence>
<feature type="domain" description="3'-5' exonuclease" evidence="17">
    <location>
        <begin position="326"/>
        <end position="519"/>
    </location>
</feature>
<dbReference type="GO" id="GO:0008408">
    <property type="term" value="F:3'-5' exonuclease activity"/>
    <property type="evidence" value="ECO:0007669"/>
    <property type="project" value="UniProtKB-UniRule"/>
</dbReference>
<dbReference type="SMART" id="SM00474">
    <property type="entry name" value="35EXOc"/>
    <property type="match status" value="1"/>
</dbReference>
<dbReference type="InterPro" id="IPR008918">
    <property type="entry name" value="HhH2"/>
</dbReference>
<dbReference type="SUPFAM" id="SSF53098">
    <property type="entry name" value="Ribonuclease H-like"/>
    <property type="match status" value="1"/>
</dbReference>
<feature type="domain" description="5'-3' exonuclease" evidence="18">
    <location>
        <begin position="9"/>
        <end position="270"/>
    </location>
</feature>
<dbReference type="SMART" id="SM00279">
    <property type="entry name" value="HhH2"/>
    <property type="match status" value="1"/>
</dbReference>
<gene>
    <name evidence="16 20" type="primary">polA</name>
    <name evidence="20" type="ORF">JIN84_04140</name>
</gene>
<accession>A0A934VA52</accession>
<dbReference type="InterPro" id="IPR018320">
    <property type="entry name" value="DNA_polymerase_1"/>
</dbReference>
<dbReference type="SUPFAM" id="SSF88723">
    <property type="entry name" value="PIN domain-like"/>
    <property type="match status" value="1"/>
</dbReference>
<evidence type="ECO:0000256" key="2">
    <source>
        <dbReference type="ARBA" id="ARBA00012417"/>
    </source>
</evidence>
<organism evidence="20 21">
    <name type="scientific">Luteolibacter yonseiensis</name>
    <dbReference type="NCBI Taxonomy" id="1144680"/>
    <lineage>
        <taxon>Bacteria</taxon>
        <taxon>Pseudomonadati</taxon>
        <taxon>Verrucomicrobiota</taxon>
        <taxon>Verrucomicrobiia</taxon>
        <taxon>Verrucomicrobiales</taxon>
        <taxon>Verrucomicrobiaceae</taxon>
        <taxon>Luteolibacter</taxon>
    </lineage>
</organism>
<dbReference type="CDD" id="cd09859">
    <property type="entry name" value="PIN_53EXO"/>
    <property type="match status" value="1"/>
</dbReference>
<dbReference type="NCBIfam" id="TIGR00593">
    <property type="entry name" value="pola"/>
    <property type="match status" value="1"/>
</dbReference>
<dbReference type="Gene3D" id="1.20.1060.10">
    <property type="entry name" value="Taq DNA Polymerase, Chain T, domain 4"/>
    <property type="match status" value="1"/>
</dbReference>
<dbReference type="Pfam" id="PF02739">
    <property type="entry name" value="5_3_exonuc_N"/>
    <property type="match status" value="1"/>
</dbReference>
<feature type="domain" description="DNA-directed DNA polymerase family A palm" evidence="19">
    <location>
        <begin position="688"/>
        <end position="894"/>
    </location>
</feature>